<proteinExistence type="predicted"/>
<evidence type="ECO:0000313" key="2">
    <source>
        <dbReference type="Proteomes" id="UP000430146"/>
    </source>
</evidence>
<sequence length="351" mass="36871">MAGAIPVVKGYALRATKVDACGKPIEGPRNRIVTKGFIEFTPEPELKQREELEQLNAEGKVCFADTTAPEIKRHNLSLQLCGVDAELSVLFNSLNEKVLDYDDNVVGLAVGREVDTDYGVALEIWTGGSSEDDCLDNPADSIFSVQGSGKTYGYLLMFGKEWVTGNFPVTAGITNMTLSGISIPGPHWGRGPYNVAAIDGSGTPGRLLVPVLKKREFTFFRTTVEPPMETDGACELAVQSIFDTGDYFGAEAVDVAPDQPICNGVGYTVVNDATSGNFTLLVGTDETADIAFDALPAAVQSAVEALSSVEVGQVQVSGTAGDYVVTLDPSLGVLTADSSGLTGGTAVVTAL</sequence>
<dbReference type="RefSeq" id="WP_159234778.1">
    <property type="nucleotide sequence ID" value="NZ_CACSIP010000055.1"/>
</dbReference>
<organism evidence="1 2">
    <name type="scientific">Mycolicibacterium vanbaalenii</name>
    <name type="common">Mycobacterium vanbaalenii</name>
    <dbReference type="NCBI Taxonomy" id="110539"/>
    <lineage>
        <taxon>Bacteria</taxon>
        <taxon>Bacillati</taxon>
        <taxon>Actinomycetota</taxon>
        <taxon>Actinomycetes</taxon>
        <taxon>Mycobacteriales</taxon>
        <taxon>Mycobacteriaceae</taxon>
        <taxon>Mycolicibacterium</taxon>
    </lineage>
</organism>
<dbReference type="Proteomes" id="UP000430146">
    <property type="component" value="Unassembled WGS sequence"/>
</dbReference>
<protein>
    <recommendedName>
        <fullName evidence="3">Major tail protein</fullName>
    </recommendedName>
</protein>
<name>A0A5S9R9W3_MYCVN</name>
<dbReference type="AlphaFoldDB" id="A0A5S9R9W3"/>
<keyword evidence="2" id="KW-1185">Reference proteome</keyword>
<accession>A0A5S9R9W3</accession>
<evidence type="ECO:0008006" key="3">
    <source>
        <dbReference type="Google" id="ProtNLM"/>
    </source>
</evidence>
<gene>
    <name evidence="1" type="ORF">AELLOGFF_06378</name>
</gene>
<dbReference type="EMBL" id="CACSIP010000055">
    <property type="protein sequence ID" value="CAA0134547.1"/>
    <property type="molecule type" value="Genomic_DNA"/>
</dbReference>
<evidence type="ECO:0000313" key="1">
    <source>
        <dbReference type="EMBL" id="CAA0134547.1"/>
    </source>
</evidence>
<dbReference type="OrthoDB" id="4578848at2"/>
<reference evidence="1 2" key="1">
    <citation type="submission" date="2019-11" db="EMBL/GenBank/DDBJ databases">
        <authorList>
            <person name="Holert J."/>
        </authorList>
    </citation>
    <scope>NUCLEOTIDE SEQUENCE [LARGE SCALE GENOMIC DNA]</scope>
    <source>
        <strain evidence="1">BC8_1</strain>
    </source>
</reference>